<organism evidence="7 8">
    <name type="scientific">Tritrichomonas musculus</name>
    <dbReference type="NCBI Taxonomy" id="1915356"/>
    <lineage>
        <taxon>Eukaryota</taxon>
        <taxon>Metamonada</taxon>
        <taxon>Parabasalia</taxon>
        <taxon>Tritrichomonadida</taxon>
        <taxon>Tritrichomonadidae</taxon>
        <taxon>Tritrichomonas</taxon>
    </lineage>
</organism>
<comment type="subcellular location">
    <subcellularLocation>
        <location evidence="4">Nucleus</location>
    </subcellularLocation>
</comment>
<keyword evidence="1 4" id="KW-0238">DNA-binding</keyword>
<dbReference type="SUPFAM" id="SSF46689">
    <property type="entry name" value="Homeodomain-like"/>
    <property type="match status" value="1"/>
</dbReference>
<feature type="region of interest" description="Disordered" evidence="5">
    <location>
        <begin position="125"/>
        <end position="158"/>
    </location>
</feature>
<dbReference type="InterPro" id="IPR008422">
    <property type="entry name" value="KN_HD"/>
</dbReference>
<feature type="region of interest" description="Disordered" evidence="5">
    <location>
        <begin position="1"/>
        <end position="20"/>
    </location>
</feature>
<sequence>MMQHEIKNKRSRHSLLPSNEPVTMHDRYKSFYDQYMYEVDFDPHSENCMNTSKRSSVCAIWPRPRFMLQINTPMMGNRQSFYPNNYNLMPTVNVNNTTAPIIYQKRKYHTKKDLLNEESFNKNNYTLSQNNYNPQLNLESDNNGNVSSLSFQQSDPNFNSQSLQIKSSQFPKSNSNAIDFISISNNNPVKEEQNLLSDHDNKTNMISDQNNTSVANKSQPQISYINQQHQQQQLLAKKMKEKIIQHPLNVPGIQFALQHQEQLMQMSNFQKLQQIQQMQRLQSKNKNKKTAQKDPNETYEAEENIKNVNENDKLAQPVQNEILQKKKCKPRQNFSPQQKMLLEKFIYDHIDHPYAENKDLIMLEKQTNLSRKQIRVYMTNARMRKFAGNKIPVLKKSGNIVMRKGVPLQGPLPRVDAKSQQYIQCYPKKMNSQPQIPVKLLINQSDSTTLNKANESNANT</sequence>
<dbReference type="SMART" id="SM00389">
    <property type="entry name" value="HOX"/>
    <property type="match status" value="1"/>
</dbReference>
<dbReference type="Proteomes" id="UP001470230">
    <property type="component" value="Unassembled WGS sequence"/>
</dbReference>
<feature type="domain" description="Homeobox" evidence="6">
    <location>
        <begin position="325"/>
        <end position="388"/>
    </location>
</feature>
<evidence type="ECO:0000259" key="6">
    <source>
        <dbReference type="PROSITE" id="PS50071"/>
    </source>
</evidence>
<keyword evidence="2 4" id="KW-0371">Homeobox</keyword>
<dbReference type="Pfam" id="PF05920">
    <property type="entry name" value="Homeobox_KN"/>
    <property type="match status" value="1"/>
</dbReference>
<feature type="region of interest" description="Disordered" evidence="5">
    <location>
        <begin position="277"/>
        <end position="299"/>
    </location>
</feature>
<reference evidence="7 8" key="1">
    <citation type="submission" date="2024-04" db="EMBL/GenBank/DDBJ databases">
        <title>Tritrichomonas musculus Genome.</title>
        <authorList>
            <person name="Alves-Ferreira E."/>
            <person name="Grigg M."/>
            <person name="Lorenzi H."/>
            <person name="Galac M."/>
        </authorList>
    </citation>
    <scope>NUCLEOTIDE SEQUENCE [LARGE SCALE GENOMIC DNA]</scope>
    <source>
        <strain evidence="7 8">EAF2021</strain>
    </source>
</reference>
<evidence type="ECO:0000256" key="3">
    <source>
        <dbReference type="ARBA" id="ARBA00023242"/>
    </source>
</evidence>
<dbReference type="EMBL" id="JAPFFF010000007">
    <property type="protein sequence ID" value="KAK8885941.1"/>
    <property type="molecule type" value="Genomic_DNA"/>
</dbReference>
<evidence type="ECO:0000256" key="5">
    <source>
        <dbReference type="SAM" id="MobiDB-lite"/>
    </source>
</evidence>
<evidence type="ECO:0000256" key="4">
    <source>
        <dbReference type="PROSITE-ProRule" id="PRU00108"/>
    </source>
</evidence>
<evidence type="ECO:0000313" key="7">
    <source>
        <dbReference type="EMBL" id="KAK8885941.1"/>
    </source>
</evidence>
<dbReference type="InterPro" id="IPR001356">
    <property type="entry name" value="HD"/>
</dbReference>
<name>A0ABR2K489_9EUKA</name>
<keyword evidence="3 4" id="KW-0539">Nucleus</keyword>
<comment type="caution">
    <text evidence="7">The sequence shown here is derived from an EMBL/GenBank/DDBJ whole genome shotgun (WGS) entry which is preliminary data.</text>
</comment>
<protein>
    <recommendedName>
        <fullName evidence="6">Homeobox domain-containing protein</fullName>
    </recommendedName>
</protein>
<dbReference type="CDD" id="cd00086">
    <property type="entry name" value="homeodomain"/>
    <property type="match status" value="1"/>
</dbReference>
<dbReference type="Gene3D" id="1.10.10.60">
    <property type="entry name" value="Homeodomain-like"/>
    <property type="match status" value="1"/>
</dbReference>
<feature type="DNA-binding region" description="Homeobox" evidence="4">
    <location>
        <begin position="327"/>
        <end position="389"/>
    </location>
</feature>
<dbReference type="InterPro" id="IPR009057">
    <property type="entry name" value="Homeodomain-like_sf"/>
</dbReference>
<evidence type="ECO:0000256" key="2">
    <source>
        <dbReference type="ARBA" id="ARBA00023155"/>
    </source>
</evidence>
<proteinExistence type="predicted"/>
<gene>
    <name evidence="7" type="ORF">M9Y10_041400</name>
</gene>
<evidence type="ECO:0000256" key="1">
    <source>
        <dbReference type="ARBA" id="ARBA00023125"/>
    </source>
</evidence>
<keyword evidence="8" id="KW-1185">Reference proteome</keyword>
<accession>A0ABR2K489</accession>
<dbReference type="PROSITE" id="PS50071">
    <property type="entry name" value="HOMEOBOX_2"/>
    <property type="match status" value="1"/>
</dbReference>
<evidence type="ECO:0000313" key="8">
    <source>
        <dbReference type="Proteomes" id="UP001470230"/>
    </source>
</evidence>